<comment type="catalytic activity">
    <reaction evidence="6">
        <text>L-glutamate + NAD(+) + H2O = 2-oxoglutarate + NH4(+) + NADH + H(+)</text>
        <dbReference type="Rhea" id="RHEA:15133"/>
        <dbReference type="ChEBI" id="CHEBI:15377"/>
        <dbReference type="ChEBI" id="CHEBI:15378"/>
        <dbReference type="ChEBI" id="CHEBI:16810"/>
        <dbReference type="ChEBI" id="CHEBI:28938"/>
        <dbReference type="ChEBI" id="CHEBI:29985"/>
        <dbReference type="ChEBI" id="CHEBI:57540"/>
        <dbReference type="ChEBI" id="CHEBI:57945"/>
        <dbReference type="EC" id="1.4.1.3"/>
    </reaction>
</comment>
<gene>
    <name evidence="10" type="ORF">HERILL_LOCUS13837</name>
</gene>
<dbReference type="SMART" id="SM00839">
    <property type="entry name" value="ELFV_dehydrog"/>
    <property type="match status" value="1"/>
</dbReference>
<dbReference type="PROSITE" id="PS00074">
    <property type="entry name" value="GLFV_DEHYDROGENASE"/>
    <property type="match status" value="1"/>
</dbReference>
<keyword evidence="5" id="KW-0496">Mitochondrion</keyword>
<dbReference type="Gene3D" id="1.10.287.140">
    <property type="match status" value="1"/>
</dbReference>
<feature type="domain" description="Glutamate/phenylalanine/leucine/valine/L-tryptophan dehydrogenase C-terminal" evidence="9">
    <location>
        <begin position="257"/>
        <end position="560"/>
    </location>
</feature>
<dbReference type="Gene3D" id="3.40.50.10860">
    <property type="entry name" value="Leucine Dehydrogenase, chain A, domain 1"/>
    <property type="match status" value="1"/>
</dbReference>
<dbReference type="Pfam" id="PF02812">
    <property type="entry name" value="ELFV_dehydrog_N"/>
    <property type="match status" value="1"/>
</dbReference>
<evidence type="ECO:0000256" key="7">
    <source>
        <dbReference type="ARBA" id="ARBA00048577"/>
    </source>
</evidence>
<evidence type="ECO:0000313" key="10">
    <source>
        <dbReference type="EMBL" id="CAD7091421.1"/>
    </source>
</evidence>
<dbReference type="InterPro" id="IPR006096">
    <property type="entry name" value="Glu/Leu/Phe/Val/Trp_DH_C"/>
</dbReference>
<dbReference type="InterPro" id="IPR033524">
    <property type="entry name" value="Glu/Leu/Phe/Val_DH_AS"/>
</dbReference>
<dbReference type="InterPro" id="IPR033922">
    <property type="entry name" value="NAD_bind_Glu_DH"/>
</dbReference>
<dbReference type="FunCoup" id="A0A7R8V242">
    <property type="interactions" value="1259"/>
</dbReference>
<dbReference type="PANTHER" id="PTHR11606">
    <property type="entry name" value="GLUTAMATE DEHYDROGENASE"/>
    <property type="match status" value="1"/>
</dbReference>
<comment type="similarity">
    <text evidence="2 8">Belongs to the Glu/Leu/Phe/Val dehydrogenases family.</text>
</comment>
<keyword evidence="4 8" id="KW-0560">Oxidoreductase</keyword>
<evidence type="ECO:0000256" key="4">
    <source>
        <dbReference type="ARBA" id="ARBA00023002"/>
    </source>
</evidence>
<evidence type="ECO:0000256" key="8">
    <source>
        <dbReference type="RuleBase" id="RU004417"/>
    </source>
</evidence>
<organism evidence="10 11">
    <name type="scientific">Hermetia illucens</name>
    <name type="common">Black soldier fly</name>
    <dbReference type="NCBI Taxonomy" id="343691"/>
    <lineage>
        <taxon>Eukaryota</taxon>
        <taxon>Metazoa</taxon>
        <taxon>Ecdysozoa</taxon>
        <taxon>Arthropoda</taxon>
        <taxon>Hexapoda</taxon>
        <taxon>Insecta</taxon>
        <taxon>Pterygota</taxon>
        <taxon>Neoptera</taxon>
        <taxon>Endopterygota</taxon>
        <taxon>Diptera</taxon>
        <taxon>Brachycera</taxon>
        <taxon>Stratiomyomorpha</taxon>
        <taxon>Stratiomyidae</taxon>
        <taxon>Hermetiinae</taxon>
        <taxon>Hermetia</taxon>
    </lineage>
</organism>
<dbReference type="InterPro" id="IPR046346">
    <property type="entry name" value="Aminoacid_DH-like_N_sf"/>
</dbReference>
<reference evidence="10 11" key="1">
    <citation type="submission" date="2020-11" db="EMBL/GenBank/DDBJ databases">
        <authorList>
            <person name="Wallbank WR R."/>
            <person name="Pardo Diaz C."/>
            <person name="Kozak K."/>
            <person name="Martin S."/>
            <person name="Jiggins C."/>
            <person name="Moest M."/>
            <person name="Warren A I."/>
            <person name="Generalovic N T."/>
            <person name="Byers J.R.P. K."/>
            <person name="Montejo-Kovacevich G."/>
            <person name="Yen C E."/>
        </authorList>
    </citation>
    <scope>NUCLEOTIDE SEQUENCE [LARGE SCALE GENOMIC DNA]</scope>
</reference>
<dbReference type="FunFam" id="3.40.50.720:FF:000100">
    <property type="entry name" value="Glutamate dehydrogenase 1, mitochondrial"/>
    <property type="match status" value="1"/>
</dbReference>
<comment type="catalytic activity">
    <reaction evidence="7">
        <text>L-glutamate + NADP(+) + H2O = 2-oxoglutarate + NH4(+) + NADPH + H(+)</text>
        <dbReference type="Rhea" id="RHEA:11612"/>
        <dbReference type="ChEBI" id="CHEBI:15377"/>
        <dbReference type="ChEBI" id="CHEBI:15378"/>
        <dbReference type="ChEBI" id="CHEBI:16810"/>
        <dbReference type="ChEBI" id="CHEBI:28938"/>
        <dbReference type="ChEBI" id="CHEBI:29985"/>
        <dbReference type="ChEBI" id="CHEBI:57783"/>
        <dbReference type="ChEBI" id="CHEBI:58349"/>
        <dbReference type="EC" id="1.4.1.3"/>
    </reaction>
</comment>
<evidence type="ECO:0000256" key="2">
    <source>
        <dbReference type="ARBA" id="ARBA00006382"/>
    </source>
</evidence>
<dbReference type="InterPro" id="IPR006097">
    <property type="entry name" value="Glu/Leu/Phe/Val/Trp_DH_dimer"/>
</dbReference>
<sequence length="563" mass="62658">MYHLKSLARTAAVKQEVSTLVKALPTAVSNVQQSRSFTVEHQIPDRLKDVPTAKDPRFFDMVEYFFHRGCQIAEEKLVEDMKGKMTLEEKKKKVKGILMLMQPCDHILEIAFPLRRDSGEYELITGYRAQHSTHRVPTKGGIRFSLDVSRDEVKALSALMTFKCACVDVPFGGAKAGLKLNPKEYSEHELEKITRRFALELAKKGFIGPGVDVPAPDMGTGEREMSWIADTYAKTIGYMDINAHACVTGKPINQGGIHGRVSATGRGVFHGLENFINEANYMSMIGTTPGWGGKTFIVQGFGNVGLHTCRYLVRAGATCIGIIEHDGSIFNPDGIDPKLLEDYKNDNGTIVGYPHAKPYEGENLMYEKCDIFVPAAVEKVINSENAHLIQAKIIAEAANGPTTPAADKILIDRNILVIPDLYINAGGVTVSFFEWLKNLNHVSYGRLTFKYERESNYHLLASVQQSIERFILDESVQESLERRFGRVGGRIPVTPSEAFQKRISGASEKDIVHSGLDYTMERSARAIMKTAMRYNLGLDLRTAAYVNSIEKIFTTYRDAGLAF</sequence>
<evidence type="ECO:0000256" key="1">
    <source>
        <dbReference type="ARBA" id="ARBA00004173"/>
    </source>
</evidence>
<evidence type="ECO:0000256" key="3">
    <source>
        <dbReference type="ARBA" id="ARBA00012889"/>
    </source>
</evidence>
<dbReference type="PRINTS" id="PR00082">
    <property type="entry name" value="GLFDHDRGNASE"/>
</dbReference>
<evidence type="ECO:0000256" key="5">
    <source>
        <dbReference type="ARBA" id="ARBA00023128"/>
    </source>
</evidence>
<evidence type="ECO:0000259" key="9">
    <source>
        <dbReference type="SMART" id="SM00839"/>
    </source>
</evidence>
<dbReference type="SUPFAM" id="SSF51735">
    <property type="entry name" value="NAD(P)-binding Rossmann-fold domains"/>
    <property type="match status" value="1"/>
</dbReference>
<evidence type="ECO:0000256" key="6">
    <source>
        <dbReference type="ARBA" id="ARBA00047867"/>
    </source>
</evidence>
<dbReference type="GO" id="GO:0005739">
    <property type="term" value="C:mitochondrion"/>
    <property type="evidence" value="ECO:0007669"/>
    <property type="project" value="UniProtKB-SubCell"/>
</dbReference>
<dbReference type="AlphaFoldDB" id="A0A7R8V242"/>
<name>A0A7R8V242_HERIL</name>
<dbReference type="SUPFAM" id="SSF53223">
    <property type="entry name" value="Aminoacid dehydrogenase-like, N-terminal domain"/>
    <property type="match status" value="1"/>
</dbReference>
<proteinExistence type="inferred from homology"/>
<dbReference type="EMBL" id="LR899013">
    <property type="protein sequence ID" value="CAD7091421.1"/>
    <property type="molecule type" value="Genomic_DNA"/>
</dbReference>
<dbReference type="GO" id="GO:0006538">
    <property type="term" value="P:L-glutamate catabolic process"/>
    <property type="evidence" value="ECO:0007669"/>
    <property type="project" value="TreeGrafter"/>
</dbReference>
<dbReference type="PANTHER" id="PTHR11606:SF13">
    <property type="entry name" value="GLUTAMATE DEHYDROGENASE 1, MITOCHONDRIAL"/>
    <property type="match status" value="1"/>
</dbReference>
<accession>A0A7R8V242</accession>
<comment type="subcellular location">
    <subcellularLocation>
        <location evidence="1">Mitochondrion</location>
    </subcellularLocation>
</comment>
<keyword evidence="11" id="KW-1185">Reference proteome</keyword>
<dbReference type="Pfam" id="PF00208">
    <property type="entry name" value="ELFV_dehydrog"/>
    <property type="match status" value="1"/>
</dbReference>
<dbReference type="EC" id="1.4.1.3" evidence="3"/>
<dbReference type="Proteomes" id="UP000594454">
    <property type="component" value="Chromosome 5"/>
</dbReference>
<dbReference type="InterPro" id="IPR036291">
    <property type="entry name" value="NAD(P)-bd_dom_sf"/>
</dbReference>
<dbReference type="OrthoDB" id="6718861at2759"/>
<dbReference type="OMA" id="MIMGWMM"/>
<dbReference type="CDD" id="cd01076">
    <property type="entry name" value="NAD_bind_1_Glu_DH"/>
    <property type="match status" value="1"/>
</dbReference>
<dbReference type="InParanoid" id="A0A7R8V242"/>
<dbReference type="Gene3D" id="3.40.50.720">
    <property type="entry name" value="NAD(P)-binding Rossmann-like Domain"/>
    <property type="match status" value="1"/>
</dbReference>
<dbReference type="InterPro" id="IPR006095">
    <property type="entry name" value="Glu/Leu/Phe/Val/Trp_DH"/>
</dbReference>
<dbReference type="FunFam" id="3.40.50.10860:FF:000007">
    <property type="entry name" value="Glutamate dehydrogenase 1, mitochondrial"/>
    <property type="match status" value="1"/>
</dbReference>
<protein>
    <recommendedName>
        <fullName evidence="3">glutamate dehydrogenase [NAD(P)(+)]</fullName>
        <ecNumber evidence="3">1.4.1.3</ecNumber>
    </recommendedName>
</protein>
<dbReference type="GO" id="GO:0004352">
    <property type="term" value="F:glutamate dehydrogenase (NAD+) activity"/>
    <property type="evidence" value="ECO:0007669"/>
    <property type="project" value="TreeGrafter"/>
</dbReference>
<evidence type="ECO:0000313" key="11">
    <source>
        <dbReference type="Proteomes" id="UP000594454"/>
    </source>
</evidence>